<feature type="region of interest" description="Disordered" evidence="1">
    <location>
        <begin position="1"/>
        <end position="49"/>
    </location>
</feature>
<sequence length="119" mass="13604">MPRQISTSRRRTKNHTCPRPQATDRPARRRQRRRQRPREAGRRGCGARSLDADTDRVHWSSLHHTKMCSMLVRAPGRSSCSWAAFSERARYSTVDKRLGFGFACRAGTRSSSRDASVCD</sequence>
<dbReference type="AlphaFoldDB" id="A0A8T0S1U1"/>
<gene>
    <name evidence="2" type="ORF">PVAP13_5NG410040</name>
</gene>
<evidence type="ECO:0000313" key="2">
    <source>
        <dbReference type="EMBL" id="KAG2590559.1"/>
    </source>
</evidence>
<accession>A0A8T0S1U1</accession>
<dbReference type="EMBL" id="CM029046">
    <property type="protein sequence ID" value="KAG2590559.1"/>
    <property type="molecule type" value="Genomic_DNA"/>
</dbReference>
<protein>
    <submittedName>
        <fullName evidence="2">Uncharacterized protein</fullName>
    </submittedName>
</protein>
<comment type="caution">
    <text evidence="2">The sequence shown here is derived from an EMBL/GenBank/DDBJ whole genome shotgun (WGS) entry which is preliminary data.</text>
</comment>
<proteinExistence type="predicted"/>
<feature type="compositionally biased region" description="Basic residues" evidence="1">
    <location>
        <begin position="27"/>
        <end position="36"/>
    </location>
</feature>
<evidence type="ECO:0000313" key="3">
    <source>
        <dbReference type="Proteomes" id="UP000823388"/>
    </source>
</evidence>
<dbReference type="Proteomes" id="UP000823388">
    <property type="component" value="Chromosome 5N"/>
</dbReference>
<keyword evidence="3" id="KW-1185">Reference proteome</keyword>
<name>A0A8T0S1U1_PANVG</name>
<organism evidence="2 3">
    <name type="scientific">Panicum virgatum</name>
    <name type="common">Blackwell switchgrass</name>
    <dbReference type="NCBI Taxonomy" id="38727"/>
    <lineage>
        <taxon>Eukaryota</taxon>
        <taxon>Viridiplantae</taxon>
        <taxon>Streptophyta</taxon>
        <taxon>Embryophyta</taxon>
        <taxon>Tracheophyta</taxon>
        <taxon>Spermatophyta</taxon>
        <taxon>Magnoliopsida</taxon>
        <taxon>Liliopsida</taxon>
        <taxon>Poales</taxon>
        <taxon>Poaceae</taxon>
        <taxon>PACMAD clade</taxon>
        <taxon>Panicoideae</taxon>
        <taxon>Panicodae</taxon>
        <taxon>Paniceae</taxon>
        <taxon>Panicinae</taxon>
        <taxon>Panicum</taxon>
        <taxon>Panicum sect. Hiantes</taxon>
    </lineage>
</organism>
<reference evidence="2" key="1">
    <citation type="submission" date="2020-05" db="EMBL/GenBank/DDBJ databases">
        <title>WGS assembly of Panicum virgatum.</title>
        <authorList>
            <person name="Lovell J.T."/>
            <person name="Jenkins J."/>
            <person name="Shu S."/>
            <person name="Juenger T.E."/>
            <person name="Schmutz J."/>
        </authorList>
    </citation>
    <scope>NUCLEOTIDE SEQUENCE</scope>
    <source>
        <strain evidence="2">AP13</strain>
    </source>
</reference>
<evidence type="ECO:0000256" key="1">
    <source>
        <dbReference type="SAM" id="MobiDB-lite"/>
    </source>
</evidence>